<dbReference type="VEuPathDB" id="FungiDB:PGUG_02647"/>
<dbReference type="InterPro" id="IPR036291">
    <property type="entry name" value="NAD(P)-bd_dom_sf"/>
</dbReference>
<evidence type="ECO:0000313" key="17">
    <source>
        <dbReference type="EMBL" id="EDK38549.2"/>
    </source>
</evidence>
<evidence type="ECO:0000313" key="18">
    <source>
        <dbReference type="Proteomes" id="UP000001997"/>
    </source>
</evidence>
<evidence type="ECO:0000256" key="16">
    <source>
        <dbReference type="SAM" id="Phobius"/>
    </source>
</evidence>
<evidence type="ECO:0000256" key="9">
    <source>
        <dbReference type="ARBA" id="ARBA00023098"/>
    </source>
</evidence>
<dbReference type="Proteomes" id="UP000001997">
    <property type="component" value="Unassembled WGS sequence"/>
</dbReference>
<accession>A5DH96</accession>
<dbReference type="CDD" id="cd08939">
    <property type="entry name" value="KDSR-like_SDR_c"/>
    <property type="match status" value="1"/>
</dbReference>
<dbReference type="OMA" id="PRQWGFF"/>
<evidence type="ECO:0000256" key="3">
    <source>
        <dbReference type="ARBA" id="ARBA00004991"/>
    </source>
</evidence>
<keyword evidence="18" id="KW-1185">Reference proteome</keyword>
<evidence type="ECO:0000256" key="1">
    <source>
        <dbReference type="ARBA" id="ARBA00004240"/>
    </source>
</evidence>
<dbReference type="AlphaFoldDB" id="A5DH96"/>
<comment type="pathway">
    <text evidence="3">Sphingolipid metabolism.</text>
</comment>
<comment type="pathway">
    <text evidence="2">Lipid metabolism; sphingolipid metabolism.</text>
</comment>
<feature type="transmembrane region" description="Helical" evidence="16">
    <location>
        <begin position="176"/>
        <end position="194"/>
    </location>
</feature>
<proteinExistence type="inferred from homology"/>
<comment type="catalytic activity">
    <reaction evidence="15">
        <text>sphinganine + NADP(+) = 3-oxosphinganine + NADPH + H(+)</text>
        <dbReference type="Rhea" id="RHEA:22640"/>
        <dbReference type="ChEBI" id="CHEBI:15378"/>
        <dbReference type="ChEBI" id="CHEBI:57783"/>
        <dbReference type="ChEBI" id="CHEBI:57817"/>
        <dbReference type="ChEBI" id="CHEBI:58299"/>
        <dbReference type="ChEBI" id="CHEBI:58349"/>
        <dbReference type="EC" id="1.1.1.102"/>
    </reaction>
    <physiologicalReaction direction="right-to-left" evidence="15">
        <dbReference type="Rhea" id="RHEA:22642"/>
    </physiologicalReaction>
</comment>
<dbReference type="OrthoDB" id="10267115at2759"/>
<dbReference type="GO" id="GO:0006666">
    <property type="term" value="P:3-keto-sphinganine metabolic process"/>
    <property type="evidence" value="ECO:0007669"/>
    <property type="project" value="EnsemblFungi"/>
</dbReference>
<keyword evidence="5" id="KW-0256">Endoplasmic reticulum</keyword>
<evidence type="ECO:0000256" key="14">
    <source>
        <dbReference type="ARBA" id="ARBA00044737"/>
    </source>
</evidence>
<comment type="similarity">
    <text evidence="4">Belongs to the short-chain dehydrogenases/reductases (SDR) family.</text>
</comment>
<evidence type="ECO:0000256" key="2">
    <source>
        <dbReference type="ARBA" id="ARBA00004760"/>
    </source>
</evidence>
<dbReference type="EC" id="1.1.1.102" evidence="10"/>
<sequence length="341" mass="38208">MQSSVSQCNFVSHKFTTFCHSYLTMYFSKSHFQPQGKCALIVGASQGLGAELARQLYSKGCTVILVARTQAKLKLVVDEIEKEKIETGDPKALYIAADVSKYDQCLQLWQEIDEAGLDPDFIFCCAGSTICKLFEDLTGADLAQGVNVNYMTALNVTHSGFRHVLSKGTIAKKRHVIFFSSVVSFFTFAGYSQYAPLKSALESLSISLRQEMGPYGYRISCVFPGNFASEGFEEEQKTKPQITKDIEGPSKPISTEKCADIVIDKLSKGYDTITTDSIGWLLSCSVLGMLPRQWGFFQIIVSFLFSLIAPIVNWVIYRDVEKYFKKREEGQKDKVRTNRHV</sequence>
<keyword evidence="16" id="KW-1133">Transmembrane helix</keyword>
<dbReference type="GO" id="GO:0005789">
    <property type="term" value="C:endoplasmic reticulum membrane"/>
    <property type="evidence" value="ECO:0007669"/>
    <property type="project" value="TreeGrafter"/>
</dbReference>
<dbReference type="PANTHER" id="PTHR43550">
    <property type="entry name" value="3-KETODIHYDROSPHINGOSINE REDUCTASE"/>
    <property type="match status" value="1"/>
</dbReference>
<dbReference type="InParanoid" id="A5DH96"/>
<dbReference type="Gene3D" id="3.40.50.720">
    <property type="entry name" value="NAD(P)-binding Rossmann-like Domain"/>
    <property type="match status" value="1"/>
</dbReference>
<dbReference type="SUPFAM" id="SSF51735">
    <property type="entry name" value="NAD(P)-binding Rossmann-fold domains"/>
    <property type="match status" value="1"/>
</dbReference>
<evidence type="ECO:0000256" key="11">
    <source>
        <dbReference type="ARBA" id="ARBA00026241"/>
    </source>
</evidence>
<comment type="subcellular location">
    <subcellularLocation>
        <location evidence="1">Endoplasmic reticulum</location>
    </subcellularLocation>
</comment>
<comment type="function">
    <text evidence="14">Catalyzes the reduction of 3'-oxosphinganine (3-ketodihydrosphingosine/KDS) to sphinganine (dihydrosphingosine/DHS), the second step of de novo sphingolipid biosynthesis.</text>
</comment>
<evidence type="ECO:0000256" key="7">
    <source>
        <dbReference type="ARBA" id="ARBA00022919"/>
    </source>
</evidence>
<dbReference type="GO" id="GO:0030148">
    <property type="term" value="P:sphingolipid biosynthetic process"/>
    <property type="evidence" value="ECO:0007669"/>
    <property type="project" value="EnsemblFungi"/>
</dbReference>
<dbReference type="FunCoup" id="A5DH96">
    <property type="interactions" value="122"/>
</dbReference>
<keyword evidence="8" id="KW-0560">Oxidoreductase</keyword>
<protein>
    <recommendedName>
        <fullName evidence="11">3-ketodihydrosphingosine reductase TSC10</fullName>
        <ecNumber evidence="10">1.1.1.102</ecNumber>
    </recommendedName>
    <alternativeName>
        <fullName evidence="13">3-dehydrosphinganine reductase</fullName>
    </alternativeName>
    <alternativeName>
        <fullName evidence="12">KDS reductase</fullName>
    </alternativeName>
</protein>
<name>A5DH96_PICGU</name>
<evidence type="ECO:0000256" key="4">
    <source>
        <dbReference type="ARBA" id="ARBA00006484"/>
    </source>
</evidence>
<dbReference type="InterPro" id="IPR045022">
    <property type="entry name" value="KDSR-like"/>
</dbReference>
<evidence type="ECO:0000256" key="8">
    <source>
        <dbReference type="ARBA" id="ARBA00023002"/>
    </source>
</evidence>
<gene>
    <name evidence="17" type="ORF">PGUG_02647</name>
</gene>
<evidence type="ECO:0000256" key="15">
    <source>
        <dbReference type="ARBA" id="ARBA00048930"/>
    </source>
</evidence>
<dbReference type="GO" id="GO:0005811">
    <property type="term" value="C:lipid droplet"/>
    <property type="evidence" value="ECO:0007669"/>
    <property type="project" value="EnsemblFungi"/>
</dbReference>
<organism evidence="17 18">
    <name type="scientific">Meyerozyma guilliermondii (strain ATCC 6260 / CBS 566 / DSM 6381 / JCM 1539 / NBRC 10279 / NRRL Y-324)</name>
    <name type="common">Yeast</name>
    <name type="synonym">Candida guilliermondii</name>
    <dbReference type="NCBI Taxonomy" id="294746"/>
    <lineage>
        <taxon>Eukaryota</taxon>
        <taxon>Fungi</taxon>
        <taxon>Dikarya</taxon>
        <taxon>Ascomycota</taxon>
        <taxon>Saccharomycotina</taxon>
        <taxon>Pichiomycetes</taxon>
        <taxon>Debaryomycetaceae</taxon>
        <taxon>Meyerozyma</taxon>
    </lineage>
</organism>
<dbReference type="Pfam" id="PF00106">
    <property type="entry name" value="adh_short"/>
    <property type="match status" value="1"/>
</dbReference>
<dbReference type="RefSeq" id="XP_001484918.2">
    <property type="nucleotide sequence ID" value="XM_001484868.1"/>
</dbReference>
<evidence type="ECO:0000256" key="12">
    <source>
        <dbReference type="ARBA" id="ARBA00029797"/>
    </source>
</evidence>
<dbReference type="InterPro" id="IPR002347">
    <property type="entry name" value="SDR_fam"/>
</dbReference>
<feature type="transmembrane region" description="Helical" evidence="16">
    <location>
        <begin position="296"/>
        <end position="317"/>
    </location>
</feature>
<dbReference type="PANTHER" id="PTHR43550:SF3">
    <property type="entry name" value="3-KETODIHYDROSPHINGOSINE REDUCTASE"/>
    <property type="match status" value="1"/>
</dbReference>
<evidence type="ECO:0000256" key="13">
    <source>
        <dbReference type="ARBA" id="ARBA00032891"/>
    </source>
</evidence>
<evidence type="ECO:0000256" key="6">
    <source>
        <dbReference type="ARBA" id="ARBA00022857"/>
    </source>
</evidence>
<keyword evidence="9" id="KW-0443">Lipid metabolism</keyword>
<dbReference type="GeneID" id="5127003"/>
<dbReference type="HOGENOM" id="CLU_010194_3_0_1"/>
<keyword evidence="16" id="KW-0472">Membrane</keyword>
<dbReference type="UniPathway" id="UPA00222"/>
<dbReference type="GO" id="GO:0047560">
    <property type="term" value="F:3-dehydrosphinganine reductase activity"/>
    <property type="evidence" value="ECO:0007669"/>
    <property type="project" value="UniProtKB-EC"/>
</dbReference>
<evidence type="ECO:0000256" key="10">
    <source>
        <dbReference type="ARBA" id="ARBA00026112"/>
    </source>
</evidence>
<keyword evidence="7" id="KW-0746">Sphingolipid metabolism</keyword>
<keyword evidence="16" id="KW-0812">Transmembrane</keyword>
<keyword evidence="6" id="KW-0521">NADP</keyword>
<dbReference type="EMBL" id="CH408157">
    <property type="protein sequence ID" value="EDK38549.2"/>
    <property type="molecule type" value="Genomic_DNA"/>
</dbReference>
<reference evidence="17 18" key="1">
    <citation type="journal article" date="2009" name="Nature">
        <title>Evolution of pathogenicity and sexual reproduction in eight Candida genomes.</title>
        <authorList>
            <person name="Butler G."/>
            <person name="Rasmussen M.D."/>
            <person name="Lin M.F."/>
            <person name="Santos M.A."/>
            <person name="Sakthikumar S."/>
            <person name="Munro C.A."/>
            <person name="Rheinbay E."/>
            <person name="Grabherr M."/>
            <person name="Forche A."/>
            <person name="Reedy J.L."/>
            <person name="Agrafioti I."/>
            <person name="Arnaud M.B."/>
            <person name="Bates S."/>
            <person name="Brown A.J."/>
            <person name="Brunke S."/>
            <person name="Costanzo M.C."/>
            <person name="Fitzpatrick D.A."/>
            <person name="de Groot P.W."/>
            <person name="Harris D."/>
            <person name="Hoyer L.L."/>
            <person name="Hube B."/>
            <person name="Klis F.M."/>
            <person name="Kodira C."/>
            <person name="Lennard N."/>
            <person name="Logue M.E."/>
            <person name="Martin R."/>
            <person name="Neiman A.M."/>
            <person name="Nikolaou E."/>
            <person name="Quail M.A."/>
            <person name="Quinn J."/>
            <person name="Santos M.C."/>
            <person name="Schmitzberger F.F."/>
            <person name="Sherlock G."/>
            <person name="Shah P."/>
            <person name="Silverstein K.A."/>
            <person name="Skrzypek M.S."/>
            <person name="Soll D."/>
            <person name="Staggs R."/>
            <person name="Stansfield I."/>
            <person name="Stumpf M.P."/>
            <person name="Sudbery P.E."/>
            <person name="Srikantha T."/>
            <person name="Zeng Q."/>
            <person name="Berman J."/>
            <person name="Berriman M."/>
            <person name="Heitman J."/>
            <person name="Gow N.A."/>
            <person name="Lorenz M.C."/>
            <person name="Birren B.W."/>
            <person name="Kellis M."/>
            <person name="Cuomo C.A."/>
        </authorList>
    </citation>
    <scope>NUCLEOTIDE SEQUENCE [LARGE SCALE GENOMIC DNA]</scope>
    <source>
        <strain evidence="18">ATCC 6260 / CBS 566 / DSM 6381 / JCM 1539 / NBRC 10279 / NRRL Y-324</strain>
    </source>
</reference>
<evidence type="ECO:0000256" key="5">
    <source>
        <dbReference type="ARBA" id="ARBA00022824"/>
    </source>
</evidence>
<dbReference type="STRING" id="294746.A5DH96"/>
<dbReference type="eggNOG" id="KOG1210">
    <property type="taxonomic scope" value="Eukaryota"/>
</dbReference>
<dbReference type="KEGG" id="pgu:PGUG_02647"/>
<dbReference type="PRINTS" id="PR00081">
    <property type="entry name" value="GDHRDH"/>
</dbReference>